<keyword evidence="4" id="KW-0677">Repeat</keyword>
<sequence>MSVQDPQTGRCPKLWDFDDLTQCGRVLYFDTYWPAFLLLVSFSIISLTSIYRYIKYAREGAIALNKETEPLLATSGSNSPPLHEYTASGSNERFTEEIKRRHFDTASLPATNLKGEPHGEVKYIPRNLTEKFRVFLEWSLQLVQIIYMAKSYTISDEPLNQRAVLANLALWVWLLFTTSIRLINVNDSHKTILAIVPNLWANNFVIYLFLWFTKVLVFRSALMGNTGDYKTFYIADFTILSLVFIDLLTSHVGYRCPYIYISDPKRVPAPEPYTSMIKFVTFAWIDPLIWTAYKSTLKAEEVWDLRKDDFSYFVVKSFKQFSERSKLRFKHKLILFFLPFLIIQAFWAMMEALIVFAPTILLRRILEFVDDRSTGTMALAWFYVFVMFFSKVAAVLSSGQALFVGRRVCIRLKSVVIGEIYAKALRRKSSNSTTTSDKADAGLQEDEEQQEGSTPKKSKKTDDKEEEEEEEEDDKSSANLGAIINLMAVDAYKVSEVCAYLHSFIGAICMLFVSIYLLYVLLGWSSIVGAVSIIAISPLNYYFAKKTGEIQKTMLGVTDRRIQKLNETFQAIRIIKFFAWEDKFEEQILKIRNEELRHLTRNCIIWTLSSASWFVTPTIVTMISFYCYIFIDGKPLTTPIAFTALSLFNLLRNPLDQISHMFSFVVQSKVSLDRVQEFLDEDETTKYEQLTRNAKNTSEIGFKDASFSWNSSSESDFKLRNLTVDFKLRKLNVIVGPTGAGKTSLLMALLGEMELLNGEVYLPGFQPKEDVEVGPDGLTESVAYCSQAAWLLNDSIRNNILFGSPYNKDRYKKVVQACGLSRDFEILKAGDQTEIGEKGIALSGGQKQRVSLARALYSNCRHLLLDDCLSAVDSHTALHIYDECITGPLMENRTVLLVSHNVALTIKSAAWVVMMDNGKISKQGTPSELFEAGAFGEDEMIKSSVAASRGASSVNLKSKATESLSAEAVADRLKKKLVNEPTIEDEEEEELENLKRGKLIEEETKSDGFVSFEVYKWFYQMFGGFSVVIFLLFLFGLAQLADISRSWWVRAWAGAIDDESSVSIYNHLTESNAYGSVTFAAVAKPISTLSLKYNYIKDEFVASQNKGGTMFYISIYGLLGLAYGVIACTRTLVIFLLGIRASKRIFKKVLHRVMRAKLRFFDATPIGRIMNRFSKDMESIDQDLVPTADGTLACIIEVAASLILITTITPGFFFFAIVVVALYSAIAFFYLCSSRELKRFDSITKSPIHQHFSETLVGVSTIRAYGIERKFLQENLNKIDQNNRPFFYMWVSNRWLSCRNDFVGALIIFFAGCFVLWSIDSIDAGLAGISLSYAITFNESALWVVRLYAEVEMNMNSVERLKEYLEIDEEPSAHIPGREPPASWPQKGQVEVKDLSLRYAPHLPQVIKNVSFDVEPENKIGIVGRTGAGKSTIITALFRFLDPETGYIKIDGVDITSIGLTTLRRAITIIPQDPTLFTGTIKSNLDLFDEYTDEQIFEALRRVNLVSSDELLSQGQVAPSSGSSSGENINKFLNLKNEVTEGGGNLSQGQRQLMCLARSLLRAPKIMLLDEATASIDYDSDAKIQQTIRKEFAHATILTIAHRLRSIIDYDKILVMDAGEVVEYDHPYKLLSDKKSKFYGMCADSGELDVLVQLSKEAFFKNANATKK</sequence>
<keyword evidence="6" id="KW-0067">ATP-binding</keyword>
<feature type="transmembrane region" description="Helical" evidence="11">
    <location>
        <begin position="1113"/>
        <end position="1139"/>
    </location>
</feature>
<keyword evidence="5" id="KW-0547">Nucleotide-binding</keyword>
<dbReference type="Proteomes" id="UP000189513">
    <property type="component" value="Unassembled WGS sequence"/>
</dbReference>
<dbReference type="Pfam" id="PF00005">
    <property type="entry name" value="ABC_tran"/>
    <property type="match status" value="2"/>
</dbReference>
<dbReference type="GO" id="GO:0005524">
    <property type="term" value="F:ATP binding"/>
    <property type="evidence" value="ECO:0007669"/>
    <property type="project" value="UniProtKB-KW"/>
</dbReference>
<dbReference type="Gene3D" id="1.20.1560.10">
    <property type="entry name" value="ABC transporter type 1, transmembrane domain"/>
    <property type="match status" value="2"/>
</dbReference>
<evidence type="ECO:0000313" key="14">
    <source>
        <dbReference type="EMBL" id="ONH68882.1"/>
    </source>
</evidence>
<reference evidence="15" key="1">
    <citation type="journal article" date="2017" name="Genome Announc.">
        <title>Genome sequences of Cyberlindnera fabianii 65, Pichia kudriavzevii 129, and Saccharomyces cerevisiae 131 isolated from fermented masau fruits in Zimbabwe.</title>
        <authorList>
            <person name="van Rijswijck I.M.H."/>
            <person name="Derks M.F.L."/>
            <person name="Abee T."/>
            <person name="de Ridder D."/>
            <person name="Smid E.J."/>
        </authorList>
    </citation>
    <scope>NUCLEOTIDE SEQUENCE [LARGE SCALE GENOMIC DNA]</scope>
    <source>
        <strain evidence="15">65</strain>
    </source>
</reference>
<dbReference type="CDD" id="cd03250">
    <property type="entry name" value="ABCC_MRP_domain1"/>
    <property type="match status" value="1"/>
</dbReference>
<dbReference type="SMART" id="SM00382">
    <property type="entry name" value="AAA"/>
    <property type="match status" value="2"/>
</dbReference>
<feature type="domain" description="ABC transporter" evidence="12">
    <location>
        <begin position="700"/>
        <end position="942"/>
    </location>
</feature>
<comment type="caution">
    <text evidence="14">The sequence shown here is derived from an EMBL/GenBank/DDBJ whole genome shotgun (WGS) entry which is preliminary data.</text>
</comment>
<dbReference type="PROSITE" id="PS50929">
    <property type="entry name" value="ABC_TM1F"/>
    <property type="match status" value="2"/>
</dbReference>
<gene>
    <name evidence="14" type="ORF">BON22_1491</name>
</gene>
<feature type="transmembrane region" description="Helical" evidence="11">
    <location>
        <begin position="132"/>
        <end position="149"/>
    </location>
</feature>
<feature type="domain" description="ABC transporter" evidence="12">
    <location>
        <begin position="1390"/>
        <end position="1643"/>
    </location>
</feature>
<evidence type="ECO:0000256" key="5">
    <source>
        <dbReference type="ARBA" id="ARBA00022741"/>
    </source>
</evidence>
<evidence type="ECO:0000256" key="10">
    <source>
        <dbReference type="SAM" id="MobiDB-lite"/>
    </source>
</evidence>
<evidence type="ECO:0000259" key="13">
    <source>
        <dbReference type="PROSITE" id="PS50929"/>
    </source>
</evidence>
<feature type="transmembrane region" description="Helical" evidence="11">
    <location>
        <begin position="161"/>
        <end position="180"/>
    </location>
</feature>
<dbReference type="SUPFAM" id="SSF90123">
    <property type="entry name" value="ABC transporter transmembrane region"/>
    <property type="match status" value="2"/>
</dbReference>
<feature type="transmembrane region" description="Helical" evidence="11">
    <location>
        <begin position="1211"/>
        <end position="1232"/>
    </location>
</feature>
<evidence type="ECO:0000256" key="9">
    <source>
        <dbReference type="ARBA" id="ARBA00023180"/>
    </source>
</evidence>
<dbReference type="VEuPathDB" id="FungiDB:BON22_1491"/>
<feature type="domain" description="ABC transmembrane type-1" evidence="13">
    <location>
        <begin position="342"/>
        <end position="667"/>
    </location>
</feature>
<feature type="transmembrane region" description="Helical" evidence="11">
    <location>
        <begin position="192"/>
        <end position="212"/>
    </location>
</feature>
<keyword evidence="8 11" id="KW-0472">Membrane</keyword>
<dbReference type="PROSITE" id="PS00211">
    <property type="entry name" value="ABC_TRANSPORTER_1"/>
    <property type="match status" value="2"/>
</dbReference>
<feature type="transmembrane region" description="Helical" evidence="11">
    <location>
        <begin position="497"/>
        <end position="518"/>
    </location>
</feature>
<dbReference type="InterPro" id="IPR036640">
    <property type="entry name" value="ABC1_TM_sf"/>
</dbReference>
<evidence type="ECO:0000256" key="1">
    <source>
        <dbReference type="ARBA" id="ARBA00004141"/>
    </source>
</evidence>
<proteinExistence type="predicted"/>
<keyword evidence="7 11" id="KW-1133">Transmembrane helix</keyword>
<feature type="transmembrane region" description="Helical" evidence="11">
    <location>
        <begin position="232"/>
        <end position="249"/>
    </location>
</feature>
<evidence type="ECO:0000256" key="2">
    <source>
        <dbReference type="ARBA" id="ARBA00022448"/>
    </source>
</evidence>
<dbReference type="GO" id="GO:0016887">
    <property type="term" value="F:ATP hydrolysis activity"/>
    <property type="evidence" value="ECO:0007669"/>
    <property type="project" value="InterPro"/>
</dbReference>
<keyword evidence="15" id="KW-1185">Reference proteome</keyword>
<comment type="subcellular location">
    <subcellularLocation>
        <location evidence="1">Membrane</location>
        <topology evidence="1">Multi-pass membrane protein</topology>
    </subcellularLocation>
</comment>
<dbReference type="FunFam" id="3.40.50.300:FF:000825">
    <property type="entry name" value="ABC bile acid transporter"/>
    <property type="match status" value="1"/>
</dbReference>
<feature type="transmembrane region" description="Helical" evidence="11">
    <location>
        <begin position="380"/>
        <end position="404"/>
    </location>
</feature>
<evidence type="ECO:0000256" key="7">
    <source>
        <dbReference type="ARBA" id="ARBA00022989"/>
    </source>
</evidence>
<evidence type="ECO:0000256" key="8">
    <source>
        <dbReference type="ARBA" id="ARBA00023136"/>
    </source>
</evidence>
<keyword evidence="3 11" id="KW-0812">Transmembrane</keyword>
<evidence type="ECO:0000256" key="3">
    <source>
        <dbReference type="ARBA" id="ARBA00022692"/>
    </source>
</evidence>
<feature type="compositionally biased region" description="Acidic residues" evidence="10">
    <location>
        <begin position="464"/>
        <end position="474"/>
    </location>
</feature>
<dbReference type="GO" id="GO:0140359">
    <property type="term" value="F:ABC-type transporter activity"/>
    <property type="evidence" value="ECO:0007669"/>
    <property type="project" value="InterPro"/>
</dbReference>
<dbReference type="CDD" id="cd18596">
    <property type="entry name" value="ABC_6TM_VMR1_D1_like"/>
    <property type="match status" value="1"/>
</dbReference>
<dbReference type="FunFam" id="3.40.50.300:FF:000565">
    <property type="entry name" value="ABC bile acid transporter"/>
    <property type="match status" value="1"/>
</dbReference>
<protein>
    <submittedName>
        <fullName evidence="14">ATP-dependent bile acid permease</fullName>
    </submittedName>
</protein>
<dbReference type="InterPro" id="IPR011527">
    <property type="entry name" value="ABC1_TM_dom"/>
</dbReference>
<dbReference type="GO" id="GO:0000329">
    <property type="term" value="C:fungal-type vacuole membrane"/>
    <property type="evidence" value="ECO:0007669"/>
    <property type="project" value="TreeGrafter"/>
</dbReference>
<dbReference type="EMBL" id="MPUK01000002">
    <property type="protein sequence ID" value="ONH68882.1"/>
    <property type="molecule type" value="Genomic_DNA"/>
</dbReference>
<evidence type="ECO:0000256" key="4">
    <source>
        <dbReference type="ARBA" id="ARBA00022737"/>
    </source>
</evidence>
<evidence type="ECO:0000259" key="12">
    <source>
        <dbReference type="PROSITE" id="PS50893"/>
    </source>
</evidence>
<evidence type="ECO:0000256" key="11">
    <source>
        <dbReference type="SAM" id="Phobius"/>
    </source>
</evidence>
<feature type="region of interest" description="Disordered" evidence="10">
    <location>
        <begin position="431"/>
        <end position="476"/>
    </location>
</feature>
<accession>A0A1V2LAG2</accession>
<dbReference type="PROSITE" id="PS50893">
    <property type="entry name" value="ABC_TRANSPORTER_2"/>
    <property type="match status" value="2"/>
</dbReference>
<dbReference type="STRING" id="36022.A0A1V2LAG2"/>
<name>A0A1V2LAG2_CYBFA</name>
<dbReference type="OMA" id="LRMITNI"/>
<dbReference type="InterPro" id="IPR017871">
    <property type="entry name" value="ABC_transporter-like_CS"/>
</dbReference>
<feature type="transmembrane region" description="Helical" evidence="11">
    <location>
        <begin position="1017"/>
        <end position="1038"/>
    </location>
</feature>
<feature type="transmembrane region" description="Helical" evidence="11">
    <location>
        <begin position="32"/>
        <end position="54"/>
    </location>
</feature>
<dbReference type="Pfam" id="PF00664">
    <property type="entry name" value="ABC_membrane"/>
    <property type="match status" value="2"/>
</dbReference>
<dbReference type="InterPro" id="IPR003439">
    <property type="entry name" value="ABC_transporter-like_ATP-bd"/>
</dbReference>
<keyword evidence="9" id="KW-0325">Glycoprotein</keyword>
<organism evidence="14 15">
    <name type="scientific">Cyberlindnera fabianii</name>
    <name type="common">Yeast</name>
    <name type="synonym">Hansenula fabianii</name>
    <dbReference type="NCBI Taxonomy" id="36022"/>
    <lineage>
        <taxon>Eukaryota</taxon>
        <taxon>Fungi</taxon>
        <taxon>Dikarya</taxon>
        <taxon>Ascomycota</taxon>
        <taxon>Saccharomycotina</taxon>
        <taxon>Saccharomycetes</taxon>
        <taxon>Phaffomycetales</taxon>
        <taxon>Phaffomycetaceae</taxon>
        <taxon>Cyberlindnera</taxon>
    </lineage>
</organism>
<evidence type="ECO:0000256" key="6">
    <source>
        <dbReference type="ARBA" id="ARBA00022840"/>
    </source>
</evidence>
<dbReference type="SUPFAM" id="SSF52540">
    <property type="entry name" value="P-loop containing nucleoside triphosphate hydrolases"/>
    <property type="match status" value="2"/>
</dbReference>
<dbReference type="InterPro" id="IPR003593">
    <property type="entry name" value="AAA+_ATPase"/>
</dbReference>
<dbReference type="CDD" id="cd03369">
    <property type="entry name" value="ABCC_NFT1"/>
    <property type="match status" value="1"/>
</dbReference>
<dbReference type="PANTHER" id="PTHR24223:SF353">
    <property type="entry name" value="ABC TRANSPORTER ATP-BINDING PROTEIN_PERMEASE VMR1-RELATED"/>
    <property type="match status" value="1"/>
</dbReference>
<dbReference type="InterPro" id="IPR050173">
    <property type="entry name" value="ABC_transporter_C-like"/>
</dbReference>
<feature type="transmembrane region" description="Helical" evidence="11">
    <location>
        <begin position="524"/>
        <end position="544"/>
    </location>
</feature>
<feature type="transmembrane region" description="Helical" evidence="11">
    <location>
        <begin position="603"/>
        <end position="631"/>
    </location>
</feature>
<dbReference type="CDD" id="cd18604">
    <property type="entry name" value="ABC_6TM_VMR1_D2_like"/>
    <property type="match status" value="1"/>
</dbReference>
<evidence type="ECO:0000313" key="15">
    <source>
        <dbReference type="Proteomes" id="UP000189513"/>
    </source>
</evidence>
<feature type="transmembrane region" description="Helical" evidence="11">
    <location>
        <begin position="1302"/>
        <end position="1319"/>
    </location>
</feature>
<dbReference type="InterPro" id="IPR027417">
    <property type="entry name" value="P-loop_NTPase"/>
</dbReference>
<feature type="transmembrane region" description="Helical" evidence="11">
    <location>
        <begin position="333"/>
        <end position="360"/>
    </location>
</feature>
<keyword evidence="2" id="KW-0813">Transport</keyword>
<dbReference type="PANTHER" id="PTHR24223">
    <property type="entry name" value="ATP-BINDING CASSETTE SUB-FAMILY C"/>
    <property type="match status" value="1"/>
</dbReference>
<dbReference type="Gene3D" id="3.40.50.300">
    <property type="entry name" value="P-loop containing nucleotide triphosphate hydrolases"/>
    <property type="match status" value="2"/>
</dbReference>
<feature type="domain" description="ABC transmembrane type-1" evidence="13">
    <location>
        <begin position="1098"/>
        <end position="1353"/>
    </location>
</feature>